<accession>A0A9D8KHX9</accession>
<dbReference type="GO" id="GO:0005524">
    <property type="term" value="F:ATP binding"/>
    <property type="evidence" value="ECO:0007669"/>
    <property type="project" value="UniProtKB-KW"/>
</dbReference>
<evidence type="ECO:0000256" key="2">
    <source>
        <dbReference type="ARBA" id="ARBA00022448"/>
    </source>
</evidence>
<dbReference type="InterPro" id="IPR027417">
    <property type="entry name" value="P-loop_NTPase"/>
</dbReference>
<dbReference type="GO" id="GO:0016887">
    <property type="term" value="F:ATP hydrolysis activity"/>
    <property type="evidence" value="ECO:0007669"/>
    <property type="project" value="InterPro"/>
</dbReference>
<dbReference type="InterPro" id="IPR052156">
    <property type="entry name" value="BCAA_Transport_ATP-bd_LivF"/>
</dbReference>
<dbReference type="Proteomes" id="UP000809273">
    <property type="component" value="Unassembled WGS sequence"/>
</dbReference>
<organism evidence="7 8">
    <name type="scientific">Candidatus Zymogenus saltonus</name>
    <dbReference type="NCBI Taxonomy" id="2844893"/>
    <lineage>
        <taxon>Bacteria</taxon>
        <taxon>Deltaproteobacteria</taxon>
        <taxon>Candidatus Zymogenia</taxon>
        <taxon>Candidatus Zymogeniales</taxon>
        <taxon>Candidatus Zymogenaceae</taxon>
        <taxon>Candidatus Zymogenus</taxon>
    </lineage>
</organism>
<evidence type="ECO:0000313" key="8">
    <source>
        <dbReference type="Proteomes" id="UP000809273"/>
    </source>
</evidence>
<dbReference type="InterPro" id="IPR030660">
    <property type="entry name" value="ABC_branched_ATPase_LivF/BraG"/>
</dbReference>
<dbReference type="GO" id="GO:0015807">
    <property type="term" value="P:L-amino acid transport"/>
    <property type="evidence" value="ECO:0007669"/>
    <property type="project" value="TreeGrafter"/>
</dbReference>
<reference evidence="7" key="1">
    <citation type="journal article" date="2021" name="Environ. Microbiol.">
        <title>Genomic characterization of three novel Desulfobacterota classes expand the metabolic and phylogenetic diversity of the phylum.</title>
        <authorList>
            <person name="Murphy C.L."/>
            <person name="Biggerstaff J."/>
            <person name="Eichhorn A."/>
            <person name="Ewing E."/>
            <person name="Shahan R."/>
            <person name="Soriano D."/>
            <person name="Stewart S."/>
            <person name="VanMol K."/>
            <person name="Walker R."/>
            <person name="Walters P."/>
            <person name="Elshahed M.S."/>
            <person name="Youssef N.H."/>
        </authorList>
    </citation>
    <scope>NUCLEOTIDE SEQUENCE</scope>
    <source>
        <strain evidence="7">Zod_Metabat.24</strain>
    </source>
</reference>
<proteinExistence type="inferred from homology"/>
<name>A0A9D8KHX9_9DELT</name>
<comment type="similarity">
    <text evidence="1">Belongs to the ABC transporter superfamily.</text>
</comment>
<keyword evidence="3" id="KW-0547">Nucleotide-binding</keyword>
<evidence type="ECO:0000256" key="1">
    <source>
        <dbReference type="ARBA" id="ARBA00005417"/>
    </source>
</evidence>
<dbReference type="GO" id="GO:0015658">
    <property type="term" value="F:branched-chain amino acid transmembrane transporter activity"/>
    <property type="evidence" value="ECO:0007669"/>
    <property type="project" value="InterPro"/>
</dbReference>
<dbReference type="PANTHER" id="PTHR43820:SF8">
    <property type="entry name" value="ABC TRANSPORTER SUBSTRATE-BINDING PROTEIN"/>
    <property type="match status" value="1"/>
</dbReference>
<dbReference type="Pfam" id="PF00005">
    <property type="entry name" value="ABC_tran"/>
    <property type="match status" value="1"/>
</dbReference>
<evidence type="ECO:0000256" key="5">
    <source>
        <dbReference type="ARBA" id="ARBA00022970"/>
    </source>
</evidence>
<dbReference type="InterPro" id="IPR003593">
    <property type="entry name" value="AAA+_ATPase"/>
</dbReference>
<dbReference type="EMBL" id="JAFGIX010000065">
    <property type="protein sequence ID" value="MBN1574091.1"/>
    <property type="molecule type" value="Genomic_DNA"/>
</dbReference>
<keyword evidence="4 7" id="KW-0067">ATP-binding</keyword>
<evidence type="ECO:0000256" key="3">
    <source>
        <dbReference type="ARBA" id="ARBA00022741"/>
    </source>
</evidence>
<evidence type="ECO:0000256" key="4">
    <source>
        <dbReference type="ARBA" id="ARBA00022840"/>
    </source>
</evidence>
<protein>
    <submittedName>
        <fullName evidence="7">ABC transporter ATP-binding protein</fullName>
    </submittedName>
</protein>
<dbReference type="PROSITE" id="PS00211">
    <property type="entry name" value="ABC_TRANSPORTER_1"/>
    <property type="match status" value="1"/>
</dbReference>
<dbReference type="CDD" id="cd03224">
    <property type="entry name" value="ABC_TM1139_LivF_branched"/>
    <property type="match status" value="1"/>
</dbReference>
<evidence type="ECO:0000313" key="7">
    <source>
        <dbReference type="EMBL" id="MBN1574091.1"/>
    </source>
</evidence>
<dbReference type="InterPro" id="IPR003439">
    <property type="entry name" value="ABC_transporter-like_ATP-bd"/>
</dbReference>
<feature type="domain" description="ABC transporter" evidence="6">
    <location>
        <begin position="13"/>
        <end position="247"/>
    </location>
</feature>
<keyword evidence="5" id="KW-0029">Amino-acid transport</keyword>
<dbReference type="Gene3D" id="3.40.50.300">
    <property type="entry name" value="P-loop containing nucleotide triphosphate hydrolases"/>
    <property type="match status" value="1"/>
</dbReference>
<dbReference type="SMART" id="SM00382">
    <property type="entry name" value="AAA"/>
    <property type="match status" value="1"/>
</dbReference>
<dbReference type="InterPro" id="IPR017871">
    <property type="entry name" value="ABC_transporter-like_CS"/>
</dbReference>
<dbReference type="AlphaFoldDB" id="A0A9D8KHX9"/>
<reference evidence="7" key="2">
    <citation type="submission" date="2021-01" db="EMBL/GenBank/DDBJ databases">
        <authorList>
            <person name="Hahn C.R."/>
            <person name="Youssef N.H."/>
            <person name="Elshahed M."/>
        </authorList>
    </citation>
    <scope>NUCLEOTIDE SEQUENCE</scope>
    <source>
        <strain evidence="7">Zod_Metabat.24</strain>
    </source>
</reference>
<sequence>MSRGDVVGGSGFLEVSNIETLYGKITALKGISLTVEKGSIVTILGANGAGKTTILKTIAGLLEEQPEKGKIVFNGKNIERKKAENLVSLGISYVPEGREVFPELTVKENLRMGSYRRRDKDGINADYERMLEHFPVLGERGTQLAGTLSGGEQQMLAIARGLMSRPKLLMLDEPSLGLAPILVREIFEIIREINKEGVTILLVEQNANMALHIADYGYVLETGRIVLSDTCENLMENEDVREFYLGAVKEDSVKGFKRYKRKKRWR</sequence>
<keyword evidence="2" id="KW-0813">Transport</keyword>
<dbReference type="PROSITE" id="PS50893">
    <property type="entry name" value="ABC_TRANSPORTER_2"/>
    <property type="match status" value="1"/>
</dbReference>
<comment type="caution">
    <text evidence="7">The sequence shown here is derived from an EMBL/GenBank/DDBJ whole genome shotgun (WGS) entry which is preliminary data.</text>
</comment>
<gene>
    <name evidence="7" type="ORF">JW984_12920</name>
</gene>
<dbReference type="SUPFAM" id="SSF52540">
    <property type="entry name" value="P-loop containing nucleoside triphosphate hydrolases"/>
    <property type="match status" value="1"/>
</dbReference>
<dbReference type="PANTHER" id="PTHR43820">
    <property type="entry name" value="HIGH-AFFINITY BRANCHED-CHAIN AMINO ACID TRANSPORT ATP-BINDING PROTEIN LIVF"/>
    <property type="match status" value="1"/>
</dbReference>
<evidence type="ECO:0000259" key="6">
    <source>
        <dbReference type="PROSITE" id="PS50893"/>
    </source>
</evidence>
<dbReference type="PIRSF" id="PIRSF039137">
    <property type="entry name" value="ABC_branched_ATPase"/>
    <property type="match status" value="1"/>
</dbReference>